<dbReference type="OrthoDB" id="9809748at2"/>
<dbReference type="PROSITE" id="PS52029">
    <property type="entry name" value="LD_TPASE"/>
    <property type="match status" value="1"/>
</dbReference>
<dbReference type="Pfam" id="PF24125">
    <property type="entry name" value="Cds6_C"/>
    <property type="match status" value="1"/>
</dbReference>
<dbReference type="AlphaFoldDB" id="A0A1C0AYT0"/>
<gene>
    <name evidence="10" type="primary">pgp2</name>
    <name evidence="9" type="ORF">AAX28_00352</name>
    <name evidence="10" type="ORF">APORC_1628</name>
</gene>
<dbReference type="GO" id="GO:0008360">
    <property type="term" value="P:regulation of cell shape"/>
    <property type="evidence" value="ECO:0007669"/>
    <property type="project" value="UniProtKB-UniRule"/>
</dbReference>
<keyword evidence="5 7" id="KW-0573">Peptidoglycan synthesis</keyword>
<dbReference type="Pfam" id="PF03734">
    <property type="entry name" value="YkuD"/>
    <property type="match status" value="1"/>
</dbReference>
<feature type="active site" description="Nucleophile" evidence="7">
    <location>
        <position position="170"/>
    </location>
</feature>
<evidence type="ECO:0000259" key="8">
    <source>
        <dbReference type="PROSITE" id="PS52029"/>
    </source>
</evidence>
<dbReference type="SUPFAM" id="SSF54427">
    <property type="entry name" value="NTF2-like"/>
    <property type="match status" value="1"/>
</dbReference>
<feature type="active site" description="Proton donor/acceptor" evidence="7">
    <location>
        <position position="155"/>
    </location>
</feature>
<reference evidence="9 11" key="1">
    <citation type="submission" date="2015-05" db="EMBL/GenBank/DDBJ databases">
        <authorList>
            <person name="Rovetto F."/>
            <person name="Cocolin L."/>
            <person name="Illeghems K."/>
            <person name="Van Nieuwerburgh F."/>
            <person name="Houf K."/>
        </authorList>
    </citation>
    <scope>NUCLEOTIDE SEQUENCE [LARGE SCALE GENOMIC DNA]</scope>
    <source>
        <strain evidence="9 11">117434</strain>
    </source>
</reference>
<dbReference type="InterPro" id="IPR038063">
    <property type="entry name" value="Transpep_catalytic_dom"/>
</dbReference>
<dbReference type="EMBL" id="CP036246">
    <property type="protein sequence ID" value="QEP41200.1"/>
    <property type="molecule type" value="Genomic_DNA"/>
</dbReference>
<dbReference type="GO" id="GO:0009252">
    <property type="term" value="P:peptidoglycan biosynthetic process"/>
    <property type="evidence" value="ECO:0007669"/>
    <property type="project" value="UniProtKB-UniPathway"/>
</dbReference>
<dbReference type="EMBL" id="LDIR01000001">
    <property type="protein sequence ID" value="OCL92812.1"/>
    <property type="molecule type" value="Genomic_DNA"/>
</dbReference>
<dbReference type="PANTHER" id="PTHR36699">
    <property type="entry name" value="LD-TRANSPEPTIDASE"/>
    <property type="match status" value="1"/>
</dbReference>
<dbReference type="InterPro" id="IPR005490">
    <property type="entry name" value="LD_TPept_cat_dom"/>
</dbReference>
<comment type="similarity">
    <text evidence="2">Belongs to the YkuD family.</text>
</comment>
<organism evidence="10 12">
    <name type="scientific">Arcobacter porcinus</name>
    <dbReference type="NCBI Taxonomy" id="1935204"/>
    <lineage>
        <taxon>Bacteria</taxon>
        <taxon>Pseudomonadati</taxon>
        <taxon>Campylobacterota</taxon>
        <taxon>Epsilonproteobacteria</taxon>
        <taxon>Campylobacterales</taxon>
        <taxon>Arcobacteraceae</taxon>
        <taxon>Arcobacter</taxon>
    </lineage>
</organism>
<dbReference type="SUPFAM" id="SSF141523">
    <property type="entry name" value="L,D-transpeptidase catalytic domain-like"/>
    <property type="match status" value="1"/>
</dbReference>
<evidence type="ECO:0000313" key="12">
    <source>
        <dbReference type="Proteomes" id="UP000322644"/>
    </source>
</evidence>
<dbReference type="Proteomes" id="UP000093159">
    <property type="component" value="Unassembled WGS sequence"/>
</dbReference>
<accession>A0A1C0AYT0</accession>
<dbReference type="InterPro" id="IPR032710">
    <property type="entry name" value="NTF2-like_dom_sf"/>
</dbReference>
<dbReference type="Proteomes" id="UP000322644">
    <property type="component" value="Chromosome"/>
</dbReference>
<evidence type="ECO:0000313" key="10">
    <source>
        <dbReference type="EMBL" id="QEP41200.1"/>
    </source>
</evidence>
<keyword evidence="11" id="KW-1185">Reference proteome</keyword>
<proteinExistence type="inferred from homology"/>
<evidence type="ECO:0000256" key="5">
    <source>
        <dbReference type="ARBA" id="ARBA00022984"/>
    </source>
</evidence>
<name>A0A1C0AYT0_9BACT</name>
<evidence type="ECO:0000256" key="3">
    <source>
        <dbReference type="ARBA" id="ARBA00022679"/>
    </source>
</evidence>
<keyword evidence="4 7" id="KW-0133">Cell shape</keyword>
<evidence type="ECO:0000313" key="11">
    <source>
        <dbReference type="Proteomes" id="UP000093159"/>
    </source>
</evidence>
<protein>
    <submittedName>
        <fullName evidence="9">L,D-transpeptidase catalytic domain</fullName>
    </submittedName>
    <submittedName>
        <fullName evidence="10">Peptidoglycan peptidase 2</fullName>
    </submittedName>
</protein>
<evidence type="ECO:0000313" key="9">
    <source>
        <dbReference type="EMBL" id="OCL92812.1"/>
    </source>
</evidence>
<dbReference type="GO" id="GO:0016740">
    <property type="term" value="F:transferase activity"/>
    <property type="evidence" value="ECO:0007669"/>
    <property type="project" value="UniProtKB-KW"/>
</dbReference>
<sequence length="319" mass="37093">MKKILFITFFALTLFAKDYFTIYKTEGISGVENELKAELREKDSWMKYLENLDTRFGYYENKNFIIVATKHNKEMALYKKDGKDFMKLSNDSMIVGEKAGDKLLEGDLKTPEGAYDLTQKRTGLDQFYGPFALVTSYPNSFDRSLNKKGHGIWIHGMPLNGNRELFTQGCLAINNDKLKTLESSIDFRKSVLLTSHDDLIEAKKEDLAIILSSIFKWKDAWKDSDLETYLSFYSKDFKRIDKTDFEFFSAQKRNVFAKKEDKIIKLFNFDISPYPNSLGKNLYRAVMDEEYYSPAVKYVGKKELYLEVINGKIEILNED</sequence>
<dbReference type="InterPro" id="IPR056203">
    <property type="entry name" value="Cds6_C"/>
</dbReference>
<dbReference type="GO" id="GO:0004180">
    <property type="term" value="F:carboxypeptidase activity"/>
    <property type="evidence" value="ECO:0007669"/>
    <property type="project" value="UniProtKB-ARBA"/>
</dbReference>
<keyword evidence="3" id="KW-0808">Transferase</keyword>
<comment type="pathway">
    <text evidence="1 7">Cell wall biogenesis; peptidoglycan biosynthesis.</text>
</comment>
<dbReference type="Gene3D" id="2.40.440.10">
    <property type="entry name" value="L,D-transpeptidase catalytic domain-like"/>
    <property type="match status" value="1"/>
</dbReference>
<reference evidence="10 12" key="2">
    <citation type="submission" date="2019-09" db="EMBL/GenBank/DDBJ databases">
        <title>Complete genome sequencing of four Arcobacter species reveals a diverse suite of mobile elements.</title>
        <authorList>
            <person name="Miller W.G."/>
            <person name="Yee E."/>
            <person name="Bono J.L."/>
        </authorList>
    </citation>
    <scope>NUCLEOTIDE SEQUENCE [LARGE SCALE GENOMIC DNA]</scope>
    <source>
        <strain evidence="10 12">CCUG 56899</strain>
    </source>
</reference>
<evidence type="ECO:0000256" key="6">
    <source>
        <dbReference type="ARBA" id="ARBA00023316"/>
    </source>
</evidence>
<feature type="domain" description="L,D-TPase catalytic" evidence="8">
    <location>
        <begin position="64"/>
        <end position="194"/>
    </location>
</feature>
<dbReference type="RefSeq" id="WP_066171456.1">
    <property type="nucleotide sequence ID" value="NZ_CP036246.2"/>
</dbReference>
<reference evidence="10 12" key="3">
    <citation type="submission" date="2019-09" db="EMBL/GenBank/DDBJ databases">
        <title>Taxonomic note: a critical rebuttal of the proposed division of the genus Arcobacter into six genera, emended descriptions of Arcobacter anaerophilus and the genus Arcobacter, and an assessment of genus-level boundaries for Epsilonproteobacteria using in silico genomic comparator tools.</title>
        <authorList>
            <person name="On S.L.W."/>
            <person name="Miller W.G."/>
            <person name="Biggs P."/>
            <person name="Cornelius A."/>
            <person name="Vandamme P."/>
        </authorList>
    </citation>
    <scope>NUCLEOTIDE SEQUENCE [LARGE SCALE GENOMIC DNA]</scope>
    <source>
        <strain evidence="10 12">CCUG 56899</strain>
    </source>
</reference>
<evidence type="ECO:0000256" key="7">
    <source>
        <dbReference type="PROSITE-ProRule" id="PRU01373"/>
    </source>
</evidence>
<dbReference type="UniPathway" id="UPA00219"/>
<evidence type="ECO:0000256" key="1">
    <source>
        <dbReference type="ARBA" id="ARBA00004752"/>
    </source>
</evidence>
<evidence type="ECO:0000256" key="2">
    <source>
        <dbReference type="ARBA" id="ARBA00005992"/>
    </source>
</evidence>
<dbReference type="KEGG" id="apoc:APORC_1628"/>
<dbReference type="GO" id="GO:0071555">
    <property type="term" value="P:cell wall organization"/>
    <property type="evidence" value="ECO:0007669"/>
    <property type="project" value="UniProtKB-UniRule"/>
</dbReference>
<dbReference type="CDD" id="cd16913">
    <property type="entry name" value="YkuD_like"/>
    <property type="match status" value="1"/>
</dbReference>
<dbReference type="PANTHER" id="PTHR36699:SF1">
    <property type="entry name" value="L,D-TRANSPEPTIDASE YAFK-RELATED"/>
    <property type="match status" value="1"/>
</dbReference>
<evidence type="ECO:0000256" key="4">
    <source>
        <dbReference type="ARBA" id="ARBA00022960"/>
    </source>
</evidence>
<keyword evidence="6 7" id="KW-0961">Cell wall biogenesis/degradation</keyword>